<feature type="domain" description="Carbohydrate-binding module family 96" evidence="6">
    <location>
        <begin position="207"/>
        <end position="349"/>
    </location>
</feature>
<keyword evidence="4" id="KW-0472">Membrane</keyword>
<dbReference type="OrthoDB" id="3333873at2"/>
<dbReference type="SMART" id="SM00710">
    <property type="entry name" value="PbH1"/>
    <property type="match status" value="6"/>
</dbReference>
<dbReference type="eggNOG" id="COG5434">
    <property type="taxonomic scope" value="Bacteria"/>
</dbReference>
<evidence type="ECO:0000256" key="3">
    <source>
        <dbReference type="ARBA" id="ARBA00022729"/>
    </source>
</evidence>
<dbReference type="InterPro" id="IPR011050">
    <property type="entry name" value="Pectin_lyase_fold/virulence"/>
</dbReference>
<dbReference type="Pfam" id="PF18962">
    <property type="entry name" value="Por_Secre_tail"/>
    <property type="match status" value="1"/>
</dbReference>
<evidence type="ECO:0000256" key="1">
    <source>
        <dbReference type="ARBA" id="ARBA00004613"/>
    </source>
</evidence>
<evidence type="ECO:0000313" key="8">
    <source>
        <dbReference type="Proteomes" id="UP000019402"/>
    </source>
</evidence>
<keyword evidence="2" id="KW-0964">Secreted</keyword>
<gene>
    <name evidence="7" type="ORF">JCM21142_42004</name>
</gene>
<dbReference type="SUPFAM" id="SSF51126">
    <property type="entry name" value="Pectin lyase-like"/>
    <property type="match status" value="2"/>
</dbReference>
<dbReference type="InterPro" id="IPR026444">
    <property type="entry name" value="Secre_tail"/>
</dbReference>
<comment type="caution">
    <text evidence="7">The sequence shown here is derived from an EMBL/GenBank/DDBJ whole genome shotgun (WGS) entry which is preliminary data.</text>
</comment>
<dbReference type="InterPro" id="IPR006626">
    <property type="entry name" value="PbH1"/>
</dbReference>
<dbReference type="InterPro" id="IPR012334">
    <property type="entry name" value="Pectin_lyas_fold"/>
</dbReference>
<dbReference type="AlphaFoldDB" id="W7YFV9"/>
<dbReference type="RefSeq" id="WP_027473770.1">
    <property type="nucleotide sequence ID" value="NZ_BAMD01000021.1"/>
</dbReference>
<organism evidence="7 8">
    <name type="scientific">Saccharicrinis fermentans DSM 9555 = JCM 21142</name>
    <dbReference type="NCBI Taxonomy" id="869213"/>
    <lineage>
        <taxon>Bacteria</taxon>
        <taxon>Pseudomonadati</taxon>
        <taxon>Bacteroidota</taxon>
        <taxon>Bacteroidia</taxon>
        <taxon>Marinilabiliales</taxon>
        <taxon>Marinilabiliaceae</taxon>
        <taxon>Saccharicrinis</taxon>
    </lineage>
</organism>
<dbReference type="Pfam" id="PF24517">
    <property type="entry name" value="CBM96"/>
    <property type="match status" value="2"/>
</dbReference>
<dbReference type="EMBL" id="BAMD01000021">
    <property type="protein sequence ID" value="GAF03336.1"/>
    <property type="molecule type" value="Genomic_DNA"/>
</dbReference>
<keyword evidence="3" id="KW-0732">Signal</keyword>
<keyword evidence="4" id="KW-1133">Transmembrane helix</keyword>
<accession>W7YFV9</accession>
<feature type="transmembrane region" description="Helical" evidence="4">
    <location>
        <begin position="12"/>
        <end position="31"/>
    </location>
</feature>
<feature type="domain" description="Secretion system C-terminal sorting" evidence="5">
    <location>
        <begin position="925"/>
        <end position="996"/>
    </location>
</feature>
<evidence type="ECO:0000256" key="4">
    <source>
        <dbReference type="SAM" id="Phobius"/>
    </source>
</evidence>
<protein>
    <submittedName>
        <fullName evidence="7">Uncharacterized protein</fullName>
    </submittedName>
</protein>
<name>W7YFV9_9BACT</name>
<dbReference type="NCBIfam" id="TIGR04183">
    <property type="entry name" value="Por_Secre_tail"/>
    <property type="match status" value="1"/>
</dbReference>
<proteinExistence type="predicted"/>
<dbReference type="Proteomes" id="UP000019402">
    <property type="component" value="Unassembled WGS sequence"/>
</dbReference>
<keyword evidence="8" id="KW-1185">Reference proteome</keyword>
<sequence>MKKYTRLKHKVIYLMSIMLLLSTFIPAQIILSPSHDAYIQGGDNSNINYGSETLIRTKGSDNENFCRKGLLQFDLSSLTSVSSAILKIYVSNANPYSITAYQTTDDWDENTVTWNSAPSLGDAISTTTISNEYIYYEWDVTSFIQEQLLSDAKASIYLVEASLSKKNIDFNSKEAGPNMPELVISEEEINYASLPALMDAQTYYWGSQKYIANYGSETNLKIKLDGLSKASADAYLMFDISDITTPRQSVLLKMFANTVLRNTLVSIYGVNDKETWDEASITGKNKPIGNERIGVYPLSGEGLVTFDITDHFNKAIANNQQSLTLVLKENEGTSVAFNSSEAATNQPEILYAEQTSPYPTSTTLPIYGTFYIDNEEGNDDNDGTSEDTAWKNISKLSKLSLDAGSRILLKRGCTWERQMLSFKGSGTEDKPIVIDAYGSGTKPCLKGNGALYNVIYLFNQEYIEISNLDIQNQGATLDNLRRGIYVLADNFGVVHHLEFKQIDFSNINGSDGRVSGTYGNSDDEKRSSGILIEVRGDDIQTYYDGLVIDQCSFYEISNTGIANSSHWTQMNSDSDWDSNNSEGTSNAHYVHNFVPNKNVWIKRNRFENINSQGLIVRTAENPIMEYNLFYYCSLGDGSDNACFNSKTTNAIWRYNESCYTQWVEGQGDGAGIDSDIRTKNTIIEYNYCHHNQYGGIITTGGRFDDSFNDNTIIRYNILINNGHNSIRLCNNNTHTKIYNNLVYYDDASEINRLIFQHLHNDTQSGPTDTYVNNNIFYTSNNNGRFMADVEWTDSRVQRCNYSNNLFYGIYTDDPYPADPHKIITDPLFVDATVPPQQTGGYILLNKEGIPTGEINPAFLSGFTLSDESPAIDAGIWDDNTANASVDFNKLSIPLGTSIEIGPFEHKPSSYTKTTELNDEPNSILIYPIPSKNKTIVNCQYPMDYISIYTITGHEIKHINKIKTNDYTLDLQSFSSGIYLIKIKDTRGTLSTGKIIVK</sequence>
<evidence type="ECO:0000259" key="5">
    <source>
        <dbReference type="Pfam" id="PF18962"/>
    </source>
</evidence>
<evidence type="ECO:0000256" key="2">
    <source>
        <dbReference type="ARBA" id="ARBA00022525"/>
    </source>
</evidence>
<evidence type="ECO:0000313" key="7">
    <source>
        <dbReference type="EMBL" id="GAF03336.1"/>
    </source>
</evidence>
<keyword evidence="4" id="KW-0812">Transmembrane</keyword>
<feature type="domain" description="Carbohydrate-binding module family 96" evidence="6">
    <location>
        <begin position="31"/>
        <end position="185"/>
    </location>
</feature>
<reference evidence="7 8" key="1">
    <citation type="journal article" date="2014" name="Genome Announc.">
        <title>Draft Genome Sequence of Cytophaga fermentans JCM 21142T, a Facultative Anaerobe Isolated from Marine Mud.</title>
        <authorList>
            <person name="Starns D."/>
            <person name="Oshima K."/>
            <person name="Suda W."/>
            <person name="Iino T."/>
            <person name="Yuki M."/>
            <person name="Inoue J."/>
            <person name="Kitamura K."/>
            <person name="Iida T."/>
            <person name="Darby A."/>
            <person name="Hattori M."/>
            <person name="Ohkuma M."/>
        </authorList>
    </citation>
    <scope>NUCLEOTIDE SEQUENCE [LARGE SCALE GENOMIC DNA]</scope>
    <source>
        <strain evidence="7 8">JCM 21142</strain>
    </source>
</reference>
<comment type="subcellular location">
    <subcellularLocation>
        <location evidence="1">Secreted</location>
    </subcellularLocation>
</comment>
<dbReference type="NCBIfam" id="NF033679">
    <property type="entry name" value="DNRLRE_dom"/>
    <property type="match status" value="2"/>
</dbReference>
<dbReference type="InterPro" id="IPR055372">
    <property type="entry name" value="CBM96"/>
</dbReference>
<evidence type="ECO:0000259" key="6">
    <source>
        <dbReference type="Pfam" id="PF24517"/>
    </source>
</evidence>
<dbReference type="eggNOG" id="COG1409">
    <property type="taxonomic scope" value="Bacteria"/>
</dbReference>
<dbReference type="GO" id="GO:0005576">
    <property type="term" value="C:extracellular region"/>
    <property type="evidence" value="ECO:0007669"/>
    <property type="project" value="UniProtKB-SubCell"/>
</dbReference>
<dbReference type="Gene3D" id="2.160.20.10">
    <property type="entry name" value="Single-stranded right-handed beta-helix, Pectin lyase-like"/>
    <property type="match status" value="1"/>
</dbReference>
<dbReference type="STRING" id="869213.GCA_000517085_04586"/>